<keyword evidence="7 10" id="KW-0411">Iron-sulfur</keyword>
<feature type="domain" description="4Fe-4S His(Cys)3-ligated-type" evidence="13">
    <location>
        <begin position="78"/>
        <end position="117"/>
    </location>
</feature>
<evidence type="ECO:0000313" key="14">
    <source>
        <dbReference type="EMBL" id="CAG4916343.1"/>
    </source>
</evidence>
<dbReference type="Pfam" id="PF22151">
    <property type="entry name" value="Fer4_NDSU1"/>
    <property type="match status" value="1"/>
</dbReference>
<dbReference type="CDD" id="cd02772">
    <property type="entry name" value="MopB_NDH-1_NuoG2"/>
    <property type="match status" value="1"/>
</dbReference>
<dbReference type="SMART" id="SM00929">
    <property type="entry name" value="NADH-G_4Fe-4S_3"/>
    <property type="match status" value="1"/>
</dbReference>
<keyword evidence="6 10" id="KW-0408">Iron</keyword>
<evidence type="ECO:0000256" key="6">
    <source>
        <dbReference type="ARBA" id="ARBA00023004"/>
    </source>
</evidence>
<reference evidence="14 15" key="1">
    <citation type="submission" date="2021-04" db="EMBL/GenBank/DDBJ databases">
        <authorList>
            <person name="Vanwijnsberghe S."/>
        </authorList>
    </citation>
    <scope>NUCLEOTIDE SEQUENCE [LARGE SCALE GENOMIC DNA]</scope>
    <source>
        <strain evidence="14 15">LMG 32171</strain>
    </source>
</reference>
<dbReference type="PANTHER" id="PTHR43105">
    <property type="entry name" value="RESPIRATORY NITRATE REDUCTASE"/>
    <property type="match status" value="1"/>
</dbReference>
<keyword evidence="4 10" id="KW-0479">Metal-binding</keyword>
<comment type="similarity">
    <text evidence="2 10">Belongs to the complex I 75 kDa subunit family.</text>
</comment>
<keyword evidence="10" id="KW-0874">Quinone</keyword>
<dbReference type="Pfam" id="PF10588">
    <property type="entry name" value="NADH-G_4Fe-4S_3"/>
    <property type="match status" value="1"/>
</dbReference>
<proteinExistence type="inferred from homology"/>
<evidence type="ECO:0000256" key="8">
    <source>
        <dbReference type="ARBA" id="ARBA00023027"/>
    </source>
</evidence>
<dbReference type="InterPro" id="IPR050123">
    <property type="entry name" value="Prok_molybdopt-oxidoreductase"/>
</dbReference>
<dbReference type="Gene3D" id="3.40.228.10">
    <property type="entry name" value="Dimethylsulfoxide Reductase, domain 2"/>
    <property type="match status" value="1"/>
</dbReference>
<keyword evidence="15" id="KW-1185">Reference proteome</keyword>
<comment type="cofactor">
    <cofactor evidence="10">
        <name>[2Fe-2S] cluster</name>
        <dbReference type="ChEBI" id="CHEBI:190135"/>
    </cofactor>
    <text evidence="10">Binds 1 [2Fe-2S] cluster per subunit.</text>
</comment>
<comment type="cofactor">
    <cofactor evidence="1 10">
        <name>[4Fe-4S] cluster</name>
        <dbReference type="ChEBI" id="CHEBI:49883"/>
    </cofactor>
</comment>
<evidence type="ECO:0000259" key="12">
    <source>
        <dbReference type="PROSITE" id="PS51669"/>
    </source>
</evidence>
<comment type="catalytic activity">
    <reaction evidence="9 10">
        <text>a quinone + NADH + 5 H(+)(in) = a quinol + NAD(+) + 4 H(+)(out)</text>
        <dbReference type="Rhea" id="RHEA:57888"/>
        <dbReference type="ChEBI" id="CHEBI:15378"/>
        <dbReference type="ChEBI" id="CHEBI:24646"/>
        <dbReference type="ChEBI" id="CHEBI:57540"/>
        <dbReference type="ChEBI" id="CHEBI:57945"/>
        <dbReference type="ChEBI" id="CHEBI:132124"/>
    </reaction>
</comment>
<dbReference type="RefSeq" id="WP_228982051.1">
    <property type="nucleotide sequence ID" value="NZ_CAJQYY010000028.1"/>
</dbReference>
<dbReference type="PANTHER" id="PTHR43105:SF13">
    <property type="entry name" value="NADH-UBIQUINONE OXIDOREDUCTASE 75 KDA SUBUNIT, MITOCHONDRIAL"/>
    <property type="match status" value="1"/>
</dbReference>
<evidence type="ECO:0000256" key="9">
    <source>
        <dbReference type="ARBA" id="ARBA00047712"/>
    </source>
</evidence>
<dbReference type="Pfam" id="PF13510">
    <property type="entry name" value="Fer2_4"/>
    <property type="match status" value="1"/>
</dbReference>
<evidence type="ECO:0000256" key="1">
    <source>
        <dbReference type="ARBA" id="ARBA00001966"/>
    </source>
</evidence>
<dbReference type="InterPro" id="IPR001041">
    <property type="entry name" value="2Fe-2S_ferredoxin-type"/>
</dbReference>
<dbReference type="PROSITE" id="PS00643">
    <property type="entry name" value="COMPLEX1_75K_3"/>
    <property type="match status" value="1"/>
</dbReference>
<evidence type="ECO:0000256" key="4">
    <source>
        <dbReference type="ARBA" id="ARBA00022723"/>
    </source>
</evidence>
<gene>
    <name evidence="14" type="primary">nqo3</name>
    <name evidence="14" type="ORF">R54767_04297</name>
</gene>
<comment type="function">
    <text evidence="10">NDH-1 shuttles electrons from NADH, via FMN and iron-sulfur (Fe-S) centers, to quinones in the respiratory chain. Couples the redox reaction to proton translocation (for every two electrons transferred, four hydrogen ions are translocated across the cytoplasmic membrane), and thus conserves the redox energy in a proton gradient.</text>
</comment>
<evidence type="ECO:0000256" key="2">
    <source>
        <dbReference type="ARBA" id="ARBA00005404"/>
    </source>
</evidence>
<dbReference type="Gene3D" id="3.30.70.20">
    <property type="match status" value="1"/>
</dbReference>
<feature type="domain" description="4Fe-4S Mo/W bis-MGD-type" evidence="12">
    <location>
        <begin position="216"/>
        <end position="272"/>
    </location>
</feature>
<name>A0ABN7QPH9_9BURK</name>
<evidence type="ECO:0000259" key="13">
    <source>
        <dbReference type="PROSITE" id="PS51839"/>
    </source>
</evidence>
<dbReference type="PROSITE" id="PS51085">
    <property type="entry name" value="2FE2S_FER_2"/>
    <property type="match status" value="1"/>
</dbReference>
<dbReference type="Gene3D" id="3.10.20.740">
    <property type="match status" value="1"/>
</dbReference>
<dbReference type="Proteomes" id="UP000789752">
    <property type="component" value="Unassembled WGS sequence"/>
</dbReference>
<dbReference type="PROSITE" id="PS00642">
    <property type="entry name" value="COMPLEX1_75K_2"/>
    <property type="match status" value="1"/>
</dbReference>
<keyword evidence="10" id="KW-0001">2Fe-2S</keyword>
<dbReference type="EMBL" id="CAJQYY010000028">
    <property type="protein sequence ID" value="CAG4916343.1"/>
    <property type="molecule type" value="Genomic_DNA"/>
</dbReference>
<dbReference type="InterPro" id="IPR006963">
    <property type="entry name" value="Mopterin_OxRdtase_4Fe-4S_dom"/>
</dbReference>
<keyword evidence="3 10" id="KW-0004">4Fe-4S</keyword>
<dbReference type="NCBIfam" id="TIGR01973">
    <property type="entry name" value="NuoG"/>
    <property type="match status" value="1"/>
</dbReference>
<comment type="caution">
    <text evidence="14">The sequence shown here is derived from an EMBL/GenBank/DDBJ whole genome shotgun (WGS) entry which is preliminary data.</text>
</comment>
<keyword evidence="8 10" id="KW-0520">NAD</keyword>
<dbReference type="SUPFAM" id="SSF54292">
    <property type="entry name" value="2Fe-2S ferredoxin-like"/>
    <property type="match status" value="1"/>
</dbReference>
<keyword evidence="5 10" id="KW-1278">Translocase</keyword>
<dbReference type="InterPro" id="IPR019574">
    <property type="entry name" value="NADH_UbQ_OxRdtase_Gsu_4Fe4S-bd"/>
</dbReference>
<dbReference type="EC" id="7.1.1.-" evidence="10"/>
<dbReference type="Pfam" id="PF00384">
    <property type="entry name" value="Molybdopterin"/>
    <property type="match status" value="1"/>
</dbReference>
<evidence type="ECO:0000256" key="10">
    <source>
        <dbReference type="RuleBase" id="RU003525"/>
    </source>
</evidence>
<evidence type="ECO:0000256" key="3">
    <source>
        <dbReference type="ARBA" id="ARBA00022485"/>
    </source>
</evidence>
<dbReference type="InterPro" id="IPR000283">
    <property type="entry name" value="NADH_UbQ_OxRdtase_75kDa_su_CS"/>
</dbReference>
<dbReference type="PROSITE" id="PS00641">
    <property type="entry name" value="COMPLEX1_75K_1"/>
    <property type="match status" value="1"/>
</dbReference>
<evidence type="ECO:0000256" key="5">
    <source>
        <dbReference type="ARBA" id="ARBA00022967"/>
    </source>
</evidence>
<feature type="domain" description="2Fe-2S ferredoxin-type" evidence="11">
    <location>
        <begin position="1"/>
        <end position="78"/>
    </location>
</feature>
<dbReference type="InterPro" id="IPR054351">
    <property type="entry name" value="NADH_UbQ_OxRdtase_ferredoxin"/>
</dbReference>
<dbReference type="PROSITE" id="PS51669">
    <property type="entry name" value="4FE4S_MOW_BIS_MGD"/>
    <property type="match status" value="1"/>
</dbReference>
<dbReference type="InterPro" id="IPR036010">
    <property type="entry name" value="2Fe-2S_ferredoxin-like_sf"/>
</dbReference>
<evidence type="ECO:0000259" key="11">
    <source>
        <dbReference type="PROSITE" id="PS51085"/>
    </source>
</evidence>
<dbReference type="InterPro" id="IPR010228">
    <property type="entry name" value="NADH_UbQ_OxRdtase_Gsu"/>
</dbReference>
<dbReference type="InterPro" id="IPR006656">
    <property type="entry name" value="Mopterin_OxRdtase"/>
</dbReference>
<dbReference type="CDD" id="cd00207">
    <property type="entry name" value="fer2"/>
    <property type="match status" value="1"/>
</dbReference>
<organism evidence="14 15">
    <name type="scientific">Paraburkholderia gardini</name>
    <dbReference type="NCBI Taxonomy" id="2823469"/>
    <lineage>
        <taxon>Bacteria</taxon>
        <taxon>Pseudomonadati</taxon>
        <taxon>Pseudomonadota</taxon>
        <taxon>Betaproteobacteria</taxon>
        <taxon>Burkholderiales</taxon>
        <taxon>Burkholderiaceae</taxon>
        <taxon>Paraburkholderia</taxon>
    </lineage>
</organism>
<dbReference type="Pfam" id="PF22117">
    <property type="entry name" value="Fer4_Nqo3"/>
    <property type="match status" value="1"/>
</dbReference>
<evidence type="ECO:0000256" key="7">
    <source>
        <dbReference type="ARBA" id="ARBA00023014"/>
    </source>
</evidence>
<dbReference type="SUPFAM" id="SSF54862">
    <property type="entry name" value="4Fe-4S ferredoxins"/>
    <property type="match status" value="1"/>
</dbReference>
<dbReference type="Gene3D" id="3.40.50.740">
    <property type="match status" value="2"/>
</dbReference>
<sequence length="777" mass="82848">MVELEIDGKTVEVPEGSMVIQAAHKVDTYIPHFCYHKKLSIAANCRMCLVEVEKMPKAVPACATPVSAGMIVRTKSDKAVKAQQSVMEFLLINHPLDCPICDQGGECQLQDLAVGYGKSSSRYSEEKRVVFHKNVGPLISMEEMTRCIHCTRCVRFGQEVAGVMELGMLGRGEHAEITSFVGKTVDSELSGNMIDLCPVGALTSKPFRYSARTWELSRRKSVSPHDSVGANLVVQVKNNRVMRALPFENEAINECWISDKDRFSYEGLNSAERLTQPMLKQDGKWIETDWQTALEYVVKGLNGIKGDHGANALAALASPHSTVEELFLLKKLAQAVGTPNVDFRLRQSDFAAPVNGTPWLGTAIADLSNLDAALIIGSTLRRDHPLLAARLRQAAKSGAKLTLLQATADDALIPQAKRVVAAPSAWLHELAGIAASVAELRGEALPETLKGVEASDAAKQAAASLAGGSTRVVLLGNDAVRHPQFAQIHAAAQWIADATGAKLGFLTEAANTVGAHLVGALPDAGGLNAREVFEQPRKGYVLLNLEPEFDTANPAHALAALKQAEMVVVMSSFVTGTDYADVLLPVAPFTETAGTFVNAEGTVQTFNGVVRPLGETRPAWKVLRVLGSILGAPGFEFDTAEEVRTAALGDGDLTSRLSNRTDVAIARNGAPKAAEGTFERVADVPIYHADPLVRRAESLHLTAAARAANSAGLPAALFDKLGLKEGDAIRVRQGELSVQLPAVRDANLAETVVRVSVGTPAGAALGSLFGELVVEKA</sequence>
<protein>
    <recommendedName>
        <fullName evidence="10">NADH-quinone oxidoreductase</fullName>
        <ecNumber evidence="10">7.1.1.-</ecNumber>
    </recommendedName>
</protein>
<dbReference type="SUPFAM" id="SSF53706">
    <property type="entry name" value="Formate dehydrogenase/DMSO reductase, domains 1-3"/>
    <property type="match status" value="1"/>
</dbReference>
<dbReference type="PROSITE" id="PS51839">
    <property type="entry name" value="4FE4S_HC3"/>
    <property type="match status" value="1"/>
</dbReference>
<accession>A0ABN7QPH9</accession>
<evidence type="ECO:0000313" key="15">
    <source>
        <dbReference type="Proteomes" id="UP000789752"/>
    </source>
</evidence>